<proteinExistence type="predicted"/>
<dbReference type="PANTHER" id="PTHR46658:SF1">
    <property type="entry name" value="CYS OR MET METABOLISM PYRIDOXAL-PHOSPHATE-DEPENDENT ENZYME"/>
    <property type="match status" value="1"/>
</dbReference>
<dbReference type="InterPro" id="IPR015424">
    <property type="entry name" value="PyrdxlP-dep_Trfase"/>
</dbReference>
<sequence length="430" mass="47750">MLQSTKDYLMEHMNISEKVLDLSNEVENEIKDRLKEIDKIREFNQYKVLKVFQECRVSDTHFQWNTGYGYNDMGRETIEKVFAKLFNCEDAIVRPTIVNGTHALTLCLTGILRPGDEIISATGKPYDTLEEVIGIRGEYGGSLKEFGITYEQVDFKKDGNVDIEKLKSLISEKTKMVYIQRSTGYDWRKALTISDIEEVVKAAKEIKPDVVCMVDNCYGEFLDTKEPTDVGVDVMAGSLIKNPGGGLALTGGYIVGREDLIETISYRMTSPGIGKECGLTFGMTRSMFQGLFMAPHVVSEAIKGAIFCSKLYDKLGYEVSPTWDENRSDIIQAIKLGSEKAVVAFCEGVQGAAPVDSFVKPEPWEMPGYESPVIMAAGAFVQGSSIELSADAPIKEPYIVYFQGGLTYEHSKFGAIKALSTMKEQGCIEL</sequence>
<comment type="caution">
    <text evidence="1">The sequence shown here is derived from an EMBL/GenBank/DDBJ whole genome shotgun (WGS) entry which is preliminary data.</text>
</comment>
<reference evidence="1 2" key="1">
    <citation type="submission" date="2017-06" db="EMBL/GenBank/DDBJ databases">
        <title>Draft genome sequence of anaerobic fermentative bacterium Anaeromicrobium sediminis DY2726D isolated from West Pacific Ocean sediments.</title>
        <authorList>
            <person name="Zeng X."/>
        </authorList>
    </citation>
    <scope>NUCLEOTIDE SEQUENCE [LARGE SCALE GENOMIC DNA]</scope>
    <source>
        <strain evidence="1 2">DY2726D</strain>
    </source>
</reference>
<dbReference type="OrthoDB" id="9764766at2"/>
<dbReference type="EMBL" id="NIBG01000001">
    <property type="protein sequence ID" value="PAB61137.1"/>
    <property type="molecule type" value="Genomic_DNA"/>
</dbReference>
<keyword evidence="2" id="KW-1185">Reference proteome</keyword>
<dbReference type="SUPFAM" id="SSF53383">
    <property type="entry name" value="PLP-dependent transferases"/>
    <property type="match status" value="1"/>
</dbReference>
<dbReference type="InterPro" id="IPR015421">
    <property type="entry name" value="PyrdxlP-dep_Trfase_major"/>
</dbReference>
<protein>
    <recommendedName>
        <fullName evidence="3">Aluminum resistance family protein</fullName>
    </recommendedName>
</protein>
<evidence type="ECO:0008006" key="3">
    <source>
        <dbReference type="Google" id="ProtNLM"/>
    </source>
</evidence>
<accession>A0A267MNZ4</accession>
<evidence type="ECO:0000313" key="1">
    <source>
        <dbReference type="EMBL" id="PAB61137.1"/>
    </source>
</evidence>
<dbReference type="Pfam" id="PF06838">
    <property type="entry name" value="Met_gamma_lyase"/>
    <property type="match status" value="1"/>
</dbReference>
<dbReference type="AlphaFoldDB" id="A0A267MNZ4"/>
<dbReference type="Gene3D" id="3.40.640.10">
    <property type="entry name" value="Type I PLP-dependent aspartate aminotransferase-like (Major domain)"/>
    <property type="match status" value="1"/>
</dbReference>
<dbReference type="Proteomes" id="UP000216024">
    <property type="component" value="Unassembled WGS sequence"/>
</dbReference>
<name>A0A267MNZ4_9FIRM</name>
<dbReference type="Gene3D" id="3.90.1150.60">
    <property type="entry name" value="Methioning gamme-lyase, C-terminal domain"/>
    <property type="match status" value="1"/>
</dbReference>
<dbReference type="InterPro" id="IPR009651">
    <property type="entry name" value="Met_g_lyase_put"/>
</dbReference>
<organism evidence="1 2">
    <name type="scientific">Anaeromicrobium sediminis</name>
    <dbReference type="NCBI Taxonomy" id="1478221"/>
    <lineage>
        <taxon>Bacteria</taxon>
        <taxon>Bacillati</taxon>
        <taxon>Bacillota</taxon>
        <taxon>Clostridia</taxon>
        <taxon>Peptostreptococcales</taxon>
        <taxon>Thermotaleaceae</taxon>
        <taxon>Anaeromicrobium</taxon>
    </lineage>
</organism>
<dbReference type="PANTHER" id="PTHR46658">
    <property type="entry name" value="CYS OR MET METABOLISM PYRIDOXAL-PHOSPHATE-DEPENDENT ENZYME"/>
    <property type="match status" value="1"/>
</dbReference>
<evidence type="ECO:0000313" key="2">
    <source>
        <dbReference type="Proteomes" id="UP000216024"/>
    </source>
</evidence>
<gene>
    <name evidence="1" type="ORF">CCE28_01555</name>
</gene>
<dbReference type="RefSeq" id="WP_095130269.1">
    <property type="nucleotide sequence ID" value="NZ_NIBG01000001.1"/>
</dbReference>